<protein>
    <submittedName>
        <fullName evidence="3">Uncharacterized protein</fullName>
    </submittedName>
</protein>
<comment type="caution">
    <text evidence="3">The sequence shown here is derived from an EMBL/GenBank/DDBJ whole genome shotgun (WGS) entry which is preliminary data.</text>
</comment>
<evidence type="ECO:0000313" key="3">
    <source>
        <dbReference type="EMBL" id="TYK23338.1"/>
    </source>
</evidence>
<name>A0A5D3DIP5_CUCMM</name>
<proteinExistence type="predicted"/>
<dbReference type="Proteomes" id="UP000321393">
    <property type="component" value="Unassembled WGS sequence"/>
</dbReference>
<dbReference type="EMBL" id="SSTD01004586">
    <property type="protein sequence ID" value="TYK23338.1"/>
    <property type="molecule type" value="Genomic_DNA"/>
</dbReference>
<evidence type="ECO:0000313" key="5">
    <source>
        <dbReference type="Proteomes" id="UP000321947"/>
    </source>
</evidence>
<reference evidence="4 5" key="1">
    <citation type="submission" date="2019-08" db="EMBL/GenBank/DDBJ databases">
        <title>Draft genome sequences of two oriental melons (Cucumis melo L. var makuwa).</title>
        <authorList>
            <person name="Kwon S.-Y."/>
        </authorList>
    </citation>
    <scope>NUCLEOTIDE SEQUENCE [LARGE SCALE GENOMIC DNA]</scope>
    <source>
        <strain evidence="5">cv. Chang Bougi</strain>
        <strain evidence="4">cv. SW 3</strain>
        <tissue evidence="3">Leaf</tissue>
    </source>
</reference>
<gene>
    <name evidence="3" type="ORF">E5676_scaffold142G003990</name>
    <name evidence="2" type="ORF">E6C27_scaffold460G00770</name>
</gene>
<organism evidence="3 5">
    <name type="scientific">Cucumis melo var. makuwa</name>
    <name type="common">Oriental melon</name>
    <dbReference type="NCBI Taxonomy" id="1194695"/>
    <lineage>
        <taxon>Eukaryota</taxon>
        <taxon>Viridiplantae</taxon>
        <taxon>Streptophyta</taxon>
        <taxon>Embryophyta</taxon>
        <taxon>Tracheophyta</taxon>
        <taxon>Spermatophyta</taxon>
        <taxon>Magnoliopsida</taxon>
        <taxon>eudicotyledons</taxon>
        <taxon>Gunneridae</taxon>
        <taxon>Pentapetalae</taxon>
        <taxon>rosids</taxon>
        <taxon>fabids</taxon>
        <taxon>Cucurbitales</taxon>
        <taxon>Cucurbitaceae</taxon>
        <taxon>Benincaseae</taxon>
        <taxon>Cucumis</taxon>
    </lineage>
</organism>
<evidence type="ECO:0000313" key="2">
    <source>
        <dbReference type="EMBL" id="KAA0040366.1"/>
    </source>
</evidence>
<sequence>MDKSDWAYFFDMLTCKKNLERREPALRLSSCRDKSTKKYSLSSDSDSLRRSYAEVVSSSTSSESEYFYATNRTSLKNFTPTVRSEVKKEGKKDDFDKNKVPFHADKALLFIKDHNLAKLLCKNKGWNTIGEACGGFIEAAPETVDKAELTEVLIKVKVNYTGFLPAFIKIYDEEGRDFTIHTVTHLEERWLRERNPRIHGSFTRNAAESFNEYNPHAEQYTFDRNLAVGRKELNEINLVMDLGHISPLSDTNFSSREGSSYTPSPLSPIESEMVKNSLGNMVMSDQKEWEKQSLKKQGEENDEEANFKRKLTKWLKNTNIRLSSEFNSTCDDVVGPLQIVPPNLNFEKMNDDVIDGEEQDTMG</sequence>
<dbReference type="AlphaFoldDB" id="A0A5D3DIP5"/>
<dbReference type="Proteomes" id="UP000321947">
    <property type="component" value="Unassembled WGS sequence"/>
</dbReference>
<dbReference type="EMBL" id="SSTE01017567">
    <property type="protein sequence ID" value="KAA0040366.1"/>
    <property type="molecule type" value="Genomic_DNA"/>
</dbReference>
<feature type="region of interest" description="Disordered" evidence="1">
    <location>
        <begin position="31"/>
        <end position="50"/>
    </location>
</feature>
<evidence type="ECO:0000313" key="4">
    <source>
        <dbReference type="Proteomes" id="UP000321393"/>
    </source>
</evidence>
<accession>A0A5D3DIP5</accession>
<evidence type="ECO:0000256" key="1">
    <source>
        <dbReference type="SAM" id="MobiDB-lite"/>
    </source>
</evidence>